<protein>
    <recommendedName>
        <fullName evidence="9">Ima1 N-terminal domain-containing protein</fullName>
    </recommendedName>
</protein>
<evidence type="ECO:0000259" key="9">
    <source>
        <dbReference type="Pfam" id="PF09779"/>
    </source>
</evidence>
<feature type="transmembrane region" description="Helical" evidence="8">
    <location>
        <begin position="215"/>
        <end position="235"/>
    </location>
</feature>
<dbReference type="GO" id="GO:0051015">
    <property type="term" value="F:actin filament binding"/>
    <property type="evidence" value="ECO:0007669"/>
    <property type="project" value="TreeGrafter"/>
</dbReference>
<evidence type="ECO:0000256" key="1">
    <source>
        <dbReference type="ARBA" id="ARBA00004473"/>
    </source>
</evidence>
<dbReference type="InterPro" id="IPR018617">
    <property type="entry name" value="Ima1_N"/>
</dbReference>
<feature type="transmembrane region" description="Helical" evidence="8">
    <location>
        <begin position="364"/>
        <end position="391"/>
    </location>
</feature>
<dbReference type="Proteomes" id="UP000324629">
    <property type="component" value="Unassembled WGS sequence"/>
</dbReference>
<dbReference type="EMBL" id="QNGE01002034">
    <property type="protein sequence ID" value="KAA3676351.1"/>
    <property type="molecule type" value="Genomic_DNA"/>
</dbReference>
<dbReference type="InterPro" id="IPR040041">
    <property type="entry name" value="TMEM201"/>
</dbReference>
<organism evidence="10 11">
    <name type="scientific">Paragonimus westermani</name>
    <dbReference type="NCBI Taxonomy" id="34504"/>
    <lineage>
        <taxon>Eukaryota</taxon>
        <taxon>Metazoa</taxon>
        <taxon>Spiralia</taxon>
        <taxon>Lophotrochozoa</taxon>
        <taxon>Platyhelminthes</taxon>
        <taxon>Trematoda</taxon>
        <taxon>Digenea</taxon>
        <taxon>Plagiorchiida</taxon>
        <taxon>Troglotremata</taxon>
        <taxon>Troglotrematidae</taxon>
        <taxon>Paragonimus</taxon>
    </lineage>
</organism>
<evidence type="ECO:0000256" key="7">
    <source>
        <dbReference type="SAM" id="MobiDB-lite"/>
    </source>
</evidence>
<feature type="domain" description="Ima1 N-terminal" evidence="9">
    <location>
        <begin position="41"/>
        <end position="156"/>
    </location>
</feature>
<dbReference type="PANTHER" id="PTHR28646:SF1">
    <property type="entry name" value="TRANSMEMBRANE PROTEIN 201"/>
    <property type="match status" value="1"/>
</dbReference>
<keyword evidence="5 8" id="KW-0472">Membrane</keyword>
<feature type="transmembrane region" description="Helical" evidence="8">
    <location>
        <begin position="326"/>
        <end position="352"/>
    </location>
</feature>
<evidence type="ECO:0000256" key="3">
    <source>
        <dbReference type="ARBA" id="ARBA00022692"/>
    </source>
</evidence>
<accession>A0A5J4NLF8</accession>
<dbReference type="PANTHER" id="PTHR28646">
    <property type="entry name" value="TRANSMEMBRANE PROTEIN 201"/>
    <property type="match status" value="1"/>
</dbReference>
<feature type="transmembrane region" description="Helical" evidence="8">
    <location>
        <begin position="555"/>
        <end position="575"/>
    </location>
</feature>
<keyword evidence="4 8" id="KW-1133">Transmembrane helix</keyword>
<name>A0A5J4NLF8_9TREM</name>
<dbReference type="GO" id="GO:0005637">
    <property type="term" value="C:nuclear inner membrane"/>
    <property type="evidence" value="ECO:0007669"/>
    <property type="project" value="UniProtKB-SubCell"/>
</dbReference>
<reference evidence="10 11" key="1">
    <citation type="journal article" date="2019" name="Gigascience">
        <title>Whole-genome sequence of the oriental lung fluke Paragonimus westermani.</title>
        <authorList>
            <person name="Oey H."/>
            <person name="Zakrzewski M."/>
            <person name="Narain K."/>
            <person name="Devi K.R."/>
            <person name="Agatsuma T."/>
            <person name="Nawaratna S."/>
            <person name="Gobert G.N."/>
            <person name="Jones M.K."/>
            <person name="Ragan M.A."/>
            <person name="McManus D.P."/>
            <person name="Krause L."/>
        </authorList>
    </citation>
    <scope>NUCLEOTIDE SEQUENCE [LARGE SCALE GENOMIC DNA]</scope>
    <source>
        <strain evidence="10 11">IND2009</strain>
    </source>
</reference>
<evidence type="ECO:0000256" key="6">
    <source>
        <dbReference type="ARBA" id="ARBA00023242"/>
    </source>
</evidence>
<keyword evidence="11" id="KW-1185">Reference proteome</keyword>
<evidence type="ECO:0000256" key="2">
    <source>
        <dbReference type="ARBA" id="ARBA00007600"/>
    </source>
</evidence>
<evidence type="ECO:0000256" key="5">
    <source>
        <dbReference type="ARBA" id="ARBA00023136"/>
    </source>
</evidence>
<sequence>MNFGLFQPFYWSYLVGTLSFIGLLAFAYRLSRRRYSANSTIDCWFCSQPVTVPRGAENSFTCNFCDQYNGFTEDGGYNKLIASQFDAAHPSRNFRSSYGNFTSDSDILCAACSLKQSKIVKKLADFEPQCQENWDAELKEFRDRLEQMYPLCVECLLRSKNRIREVDKALLPTFLEWWNKFRNNYTPDSPLHMAPNCPQILNCNDHILLPSSIWLLARLCSAFCYLALVVGPFMICLIDQHCAVHTQRRITTLDWLVAHLKPKQLRVYIQPYCESLFTWSTFFELSLLERFWFTLLLFVLQTTLVFASWSVYTSGQSRHRSRTSPLVLLLDVSLLLFVANFLIFSVSSIFLSPAETHDSNMARVYGYVVIAIVLIPLMLSVCSSATAWFTFCSTDLKTQQQALKHSWPLGHSTYDSVSDYSIRSGTRSTLSCNVNTPFSFRAIEDNSIPEFGSSFSISSPKPYLRPPILSWPPSQATAFGSATAPVGSKITSIPTFRSIVSCPHVRRDSCDGSDDSLVTSVSRLMSHPHPSRPHSLGRGRKSRTRKNKHHKHSGGLIRFFLSLLFGRVETFADVLSELICFANALFVGVVIYSVICLFMRLVNL</sequence>
<feature type="transmembrane region" description="Helical" evidence="8">
    <location>
        <begin position="581"/>
        <end position="602"/>
    </location>
</feature>
<proteinExistence type="inferred from homology"/>
<dbReference type="GO" id="GO:0030473">
    <property type="term" value="P:nuclear migration along microtubule"/>
    <property type="evidence" value="ECO:0007669"/>
    <property type="project" value="TreeGrafter"/>
</dbReference>
<feature type="region of interest" description="Disordered" evidence="7">
    <location>
        <begin position="523"/>
        <end position="550"/>
    </location>
</feature>
<keyword evidence="3 8" id="KW-0812">Transmembrane</keyword>
<feature type="transmembrane region" description="Helical" evidence="8">
    <location>
        <begin position="291"/>
        <end position="314"/>
    </location>
</feature>
<evidence type="ECO:0000313" key="10">
    <source>
        <dbReference type="EMBL" id="KAA3676351.1"/>
    </source>
</evidence>
<dbReference type="GO" id="GO:0005521">
    <property type="term" value="F:lamin binding"/>
    <property type="evidence" value="ECO:0007669"/>
    <property type="project" value="TreeGrafter"/>
</dbReference>
<comment type="similarity">
    <text evidence="2">Belongs to the TMEM201 family.</text>
</comment>
<feature type="compositionally biased region" description="Basic residues" evidence="7">
    <location>
        <begin position="529"/>
        <end position="550"/>
    </location>
</feature>
<comment type="subcellular location">
    <subcellularLocation>
        <location evidence="1">Nucleus inner membrane</location>
        <topology evidence="1">Multi-pass membrane protein</topology>
    </subcellularLocation>
</comment>
<evidence type="ECO:0000256" key="4">
    <source>
        <dbReference type="ARBA" id="ARBA00022989"/>
    </source>
</evidence>
<feature type="transmembrane region" description="Helical" evidence="8">
    <location>
        <begin position="12"/>
        <end position="30"/>
    </location>
</feature>
<dbReference type="AlphaFoldDB" id="A0A5J4NLF8"/>
<gene>
    <name evidence="10" type="ORF">DEA37_0005973</name>
</gene>
<dbReference type="Pfam" id="PF09779">
    <property type="entry name" value="Ima1_N"/>
    <property type="match status" value="1"/>
</dbReference>
<comment type="caution">
    <text evidence="10">The sequence shown here is derived from an EMBL/GenBank/DDBJ whole genome shotgun (WGS) entry which is preliminary data.</text>
</comment>
<evidence type="ECO:0000256" key="8">
    <source>
        <dbReference type="SAM" id="Phobius"/>
    </source>
</evidence>
<evidence type="ECO:0000313" key="11">
    <source>
        <dbReference type="Proteomes" id="UP000324629"/>
    </source>
</evidence>
<keyword evidence="6" id="KW-0539">Nucleus</keyword>